<dbReference type="EMBL" id="JASPKY010000259">
    <property type="protein sequence ID" value="KAK9712665.1"/>
    <property type="molecule type" value="Genomic_DNA"/>
</dbReference>
<evidence type="ECO:0000256" key="1">
    <source>
        <dbReference type="ARBA" id="ARBA00012346"/>
    </source>
</evidence>
<keyword evidence="2" id="KW-0456">Lyase</keyword>
<dbReference type="Gene3D" id="3.10.490.10">
    <property type="entry name" value="Gamma-glutamyl cyclotransferase-like"/>
    <property type="match status" value="1"/>
</dbReference>
<evidence type="ECO:0000313" key="5">
    <source>
        <dbReference type="EMBL" id="KAK9712665.1"/>
    </source>
</evidence>
<proteinExistence type="predicted"/>
<evidence type="ECO:0000313" key="6">
    <source>
        <dbReference type="Proteomes" id="UP001458880"/>
    </source>
</evidence>
<comment type="caution">
    <text evidence="5">The sequence shown here is derived from an EMBL/GenBank/DDBJ whole genome shotgun (WGS) entry which is preliminary data.</text>
</comment>
<dbReference type="GO" id="GO:0003839">
    <property type="term" value="F:gamma-glutamylcyclotransferase activity"/>
    <property type="evidence" value="ECO:0007669"/>
    <property type="project" value="UniProtKB-EC"/>
</dbReference>
<evidence type="ECO:0000256" key="4">
    <source>
        <dbReference type="PIRSR" id="PIRSR617939-2"/>
    </source>
</evidence>
<dbReference type="SUPFAM" id="SSF110857">
    <property type="entry name" value="Gamma-glutamyl cyclotransferase-like"/>
    <property type="match status" value="1"/>
</dbReference>
<dbReference type="AlphaFoldDB" id="A0AAW1K420"/>
<dbReference type="InterPro" id="IPR036568">
    <property type="entry name" value="GGCT-like_sf"/>
</dbReference>
<organism evidence="5 6">
    <name type="scientific">Popillia japonica</name>
    <name type="common">Japanese beetle</name>
    <dbReference type="NCBI Taxonomy" id="7064"/>
    <lineage>
        <taxon>Eukaryota</taxon>
        <taxon>Metazoa</taxon>
        <taxon>Ecdysozoa</taxon>
        <taxon>Arthropoda</taxon>
        <taxon>Hexapoda</taxon>
        <taxon>Insecta</taxon>
        <taxon>Pterygota</taxon>
        <taxon>Neoptera</taxon>
        <taxon>Endopterygota</taxon>
        <taxon>Coleoptera</taxon>
        <taxon>Polyphaga</taxon>
        <taxon>Scarabaeiformia</taxon>
        <taxon>Scarabaeidae</taxon>
        <taxon>Rutelinae</taxon>
        <taxon>Popillia</taxon>
    </lineage>
</organism>
<reference evidence="5 6" key="1">
    <citation type="journal article" date="2024" name="BMC Genomics">
        <title>De novo assembly and annotation of Popillia japonica's genome with initial clues to its potential as an invasive pest.</title>
        <authorList>
            <person name="Cucini C."/>
            <person name="Boschi S."/>
            <person name="Funari R."/>
            <person name="Cardaioli E."/>
            <person name="Iannotti N."/>
            <person name="Marturano G."/>
            <person name="Paoli F."/>
            <person name="Bruttini M."/>
            <person name="Carapelli A."/>
            <person name="Frati F."/>
            <person name="Nardi F."/>
        </authorList>
    </citation>
    <scope>NUCLEOTIDE SEQUENCE [LARGE SCALE GENOMIC DNA]</scope>
    <source>
        <strain evidence="5">DMR45628</strain>
    </source>
</reference>
<dbReference type="EC" id="4.3.2.9" evidence="1"/>
<dbReference type="PANTHER" id="PTHR12935">
    <property type="entry name" value="GAMMA-GLUTAMYLCYCLOTRANSFERASE"/>
    <property type="match status" value="1"/>
</dbReference>
<dbReference type="Proteomes" id="UP001458880">
    <property type="component" value="Unassembled WGS sequence"/>
</dbReference>
<name>A0AAW1K420_POPJA</name>
<feature type="active site" description="Proton acceptor" evidence="3">
    <location>
        <position position="82"/>
    </location>
</feature>
<evidence type="ECO:0000256" key="2">
    <source>
        <dbReference type="ARBA" id="ARBA00023239"/>
    </source>
</evidence>
<feature type="binding site" evidence="4">
    <location>
        <position position="134"/>
    </location>
    <ligand>
        <name>substrate</name>
    </ligand>
</feature>
<dbReference type="InterPro" id="IPR013024">
    <property type="entry name" value="GGCT-like"/>
</dbReference>
<sequence>MSKTFSYFAYGSNLLAKRLRLNNPSAVRNGIGKLEDYEIDFASFSPRWRGAIATITPKEGRVVWGSIWELDIEHLKTLDDQEGVHRGLYFGTDVDVVTEDGSRKRCRIYKLAHKARFVKNIEELPEERRPSPAYLKVILLGAKESNLPENYVEFLRRIPHNGYSGDIGIDLDVLEKGS</sequence>
<protein>
    <recommendedName>
        <fullName evidence="1">gamma-glutamylcyclotransferase</fullName>
        <ecNumber evidence="1">4.3.2.9</ecNumber>
    </recommendedName>
</protein>
<gene>
    <name evidence="5" type="ORF">QE152_g24776</name>
</gene>
<dbReference type="PANTHER" id="PTHR12935:SF0">
    <property type="entry name" value="GAMMA-GLUTAMYLCYCLOTRANSFERASE"/>
    <property type="match status" value="1"/>
</dbReference>
<evidence type="ECO:0000256" key="3">
    <source>
        <dbReference type="PIRSR" id="PIRSR617939-1"/>
    </source>
</evidence>
<accession>A0AAW1K420</accession>
<dbReference type="CDD" id="cd06661">
    <property type="entry name" value="GGCT_like"/>
    <property type="match status" value="1"/>
</dbReference>
<feature type="binding site" evidence="4">
    <location>
        <begin position="7"/>
        <end position="12"/>
    </location>
    <ligand>
        <name>substrate</name>
    </ligand>
</feature>
<dbReference type="Pfam" id="PF13772">
    <property type="entry name" value="AIG2_2"/>
    <property type="match status" value="1"/>
</dbReference>
<keyword evidence="6" id="KW-1185">Reference proteome</keyword>
<dbReference type="InterPro" id="IPR017939">
    <property type="entry name" value="G-Glutamylcylcotransferase"/>
</dbReference>